<evidence type="ECO:0000313" key="2">
    <source>
        <dbReference type="Proteomes" id="UP000007431"/>
    </source>
</evidence>
<dbReference type="InterPro" id="IPR032675">
    <property type="entry name" value="LRR_dom_sf"/>
</dbReference>
<sequence length="349" mass="38381">MHRVVQILELRTLIFADCNNRSLVALAQTCSDFFETAAPIIWRSLSSLGPLFACLPQSVADLTDPSQTALQQQTPQLSSFTLDCHLAKCPADLFLGCDTLKSLHLSSVDRGIMKAIARLPRLQELHIAFPFSLSFDTSAFTARAFASLTSLTISQGRDSTIIAFLSLLSVVSLVSVTIRSSFECSPRYLCENLKKHGAKMRQLKIEAAGTDISPGRTSSHYFPATTSSPSASFHRAMSSWTVLAKRTPRLRRLSIDFDATRVVALPDLDETLRNPRSALAYLNVGYSPIGDADAVASILSTWFPKLQAVNYLRHYPEKQYGFDGWAQVMNKVSGGREPPASVVRSVLYS</sequence>
<dbReference type="AlphaFoldDB" id="D8QHD5"/>
<dbReference type="Proteomes" id="UP000007431">
    <property type="component" value="Unassembled WGS sequence"/>
</dbReference>
<dbReference type="VEuPathDB" id="FungiDB:SCHCODRAFT_02517028"/>
<dbReference type="SUPFAM" id="SSF52047">
    <property type="entry name" value="RNI-like"/>
    <property type="match status" value="1"/>
</dbReference>
<dbReference type="RefSeq" id="XP_003027823.1">
    <property type="nucleotide sequence ID" value="XM_003027777.1"/>
</dbReference>
<keyword evidence="2" id="KW-1185">Reference proteome</keyword>
<protein>
    <recommendedName>
        <fullName evidence="3">F-box domain-containing protein</fullName>
    </recommendedName>
</protein>
<proteinExistence type="predicted"/>
<gene>
    <name evidence="1" type="ORF">SCHCODRAFT_237824</name>
</gene>
<dbReference type="OrthoDB" id="2841072at2759"/>
<dbReference type="InParanoid" id="D8QHD5"/>
<dbReference type="EMBL" id="GL377312">
    <property type="protein sequence ID" value="EFI92920.1"/>
    <property type="molecule type" value="Genomic_DNA"/>
</dbReference>
<evidence type="ECO:0008006" key="3">
    <source>
        <dbReference type="Google" id="ProtNLM"/>
    </source>
</evidence>
<reference evidence="1 2" key="1">
    <citation type="journal article" date="2010" name="Nat. Biotechnol.">
        <title>Genome sequence of the model mushroom Schizophyllum commune.</title>
        <authorList>
            <person name="Ohm R.A."/>
            <person name="de Jong J.F."/>
            <person name="Lugones L.G."/>
            <person name="Aerts A."/>
            <person name="Kothe E."/>
            <person name="Stajich J.E."/>
            <person name="de Vries R.P."/>
            <person name="Record E."/>
            <person name="Levasseur A."/>
            <person name="Baker S.E."/>
            <person name="Bartholomew K.A."/>
            <person name="Coutinho P.M."/>
            <person name="Erdmann S."/>
            <person name="Fowler T.J."/>
            <person name="Gathman A.C."/>
            <person name="Lombard V."/>
            <person name="Henrissat B."/>
            <person name="Knabe N."/>
            <person name="Kuees U."/>
            <person name="Lilly W.W."/>
            <person name="Lindquist E."/>
            <person name="Lucas S."/>
            <person name="Magnuson J.K."/>
            <person name="Piumi F."/>
            <person name="Raudaskoski M."/>
            <person name="Salamov A."/>
            <person name="Schmutz J."/>
            <person name="Schwarze F.W.M.R."/>
            <person name="vanKuyk P.A."/>
            <person name="Horton J.S."/>
            <person name="Grigoriev I.V."/>
            <person name="Woesten H.A.B."/>
        </authorList>
    </citation>
    <scope>NUCLEOTIDE SEQUENCE [LARGE SCALE GENOMIC DNA]</scope>
    <source>
        <strain evidence="2">H4-8 / FGSC 9210</strain>
    </source>
</reference>
<dbReference type="GeneID" id="9597328"/>
<evidence type="ECO:0000313" key="1">
    <source>
        <dbReference type="EMBL" id="EFI92920.1"/>
    </source>
</evidence>
<dbReference type="KEGG" id="scm:SCHCO_02517028"/>
<name>D8QHD5_SCHCM</name>
<dbReference type="HOGENOM" id="CLU_794905_0_0_1"/>
<dbReference type="Gene3D" id="3.80.10.10">
    <property type="entry name" value="Ribonuclease Inhibitor"/>
    <property type="match status" value="1"/>
</dbReference>
<accession>D8QHD5</accession>
<organism evidence="2">
    <name type="scientific">Schizophyllum commune (strain H4-8 / FGSC 9210)</name>
    <name type="common">Split gill fungus</name>
    <dbReference type="NCBI Taxonomy" id="578458"/>
    <lineage>
        <taxon>Eukaryota</taxon>
        <taxon>Fungi</taxon>
        <taxon>Dikarya</taxon>
        <taxon>Basidiomycota</taxon>
        <taxon>Agaricomycotina</taxon>
        <taxon>Agaricomycetes</taxon>
        <taxon>Agaricomycetidae</taxon>
        <taxon>Agaricales</taxon>
        <taxon>Schizophyllaceae</taxon>
        <taxon>Schizophyllum</taxon>
    </lineage>
</organism>